<organism evidence="2 3">
    <name type="scientific">Quercus suber</name>
    <name type="common">Cork oak</name>
    <dbReference type="NCBI Taxonomy" id="58331"/>
    <lineage>
        <taxon>Eukaryota</taxon>
        <taxon>Viridiplantae</taxon>
        <taxon>Streptophyta</taxon>
        <taxon>Embryophyta</taxon>
        <taxon>Tracheophyta</taxon>
        <taxon>Spermatophyta</taxon>
        <taxon>Magnoliopsida</taxon>
        <taxon>eudicotyledons</taxon>
        <taxon>Gunneridae</taxon>
        <taxon>Pentapetalae</taxon>
        <taxon>rosids</taxon>
        <taxon>fabids</taxon>
        <taxon>Fagales</taxon>
        <taxon>Fagaceae</taxon>
        <taxon>Quercus</taxon>
    </lineage>
</organism>
<dbReference type="SMART" id="SM00271">
    <property type="entry name" value="DnaJ"/>
    <property type="match status" value="2"/>
</dbReference>
<gene>
    <name evidence="2" type="primary">dnaJ_4</name>
    <name evidence="2" type="ORF">CFP56_025069</name>
</gene>
<comment type="caution">
    <text evidence="2">The sequence shown here is derived from an EMBL/GenBank/DDBJ whole genome shotgun (WGS) entry which is preliminary data.</text>
</comment>
<dbReference type="Pfam" id="PF00226">
    <property type="entry name" value="DnaJ"/>
    <property type="match status" value="2"/>
</dbReference>
<dbReference type="PROSITE" id="PS00636">
    <property type="entry name" value="DNAJ_1"/>
    <property type="match status" value="2"/>
</dbReference>
<feature type="domain" description="J" evidence="1">
    <location>
        <begin position="53"/>
        <end position="120"/>
    </location>
</feature>
<dbReference type="PANTHER" id="PTHR45286:SF1">
    <property type="entry name" value="CHAPERONE DNAJ-DOMAIN SUPERFAMILY PROTEIN"/>
    <property type="match status" value="1"/>
</dbReference>
<dbReference type="Gene3D" id="1.10.287.110">
    <property type="entry name" value="DnaJ domain"/>
    <property type="match status" value="2"/>
</dbReference>
<reference evidence="2 3" key="1">
    <citation type="journal article" date="2018" name="Sci. Data">
        <title>The draft genome sequence of cork oak.</title>
        <authorList>
            <person name="Ramos A.M."/>
            <person name="Usie A."/>
            <person name="Barbosa P."/>
            <person name="Barros P.M."/>
            <person name="Capote T."/>
            <person name="Chaves I."/>
            <person name="Simoes F."/>
            <person name="Abreu I."/>
            <person name="Carrasquinho I."/>
            <person name="Faro C."/>
            <person name="Guimaraes J.B."/>
            <person name="Mendonca D."/>
            <person name="Nobrega F."/>
            <person name="Rodrigues L."/>
            <person name="Saibo N.J.M."/>
            <person name="Varela M.C."/>
            <person name="Egas C."/>
            <person name="Matos J."/>
            <person name="Miguel C.M."/>
            <person name="Oliveira M.M."/>
            <person name="Ricardo C.P."/>
            <person name="Goncalves S."/>
        </authorList>
    </citation>
    <scope>NUCLEOTIDE SEQUENCE [LARGE SCALE GENOMIC DNA]</scope>
    <source>
        <strain evidence="3">cv. HL8</strain>
    </source>
</reference>
<dbReference type="CDD" id="cd06257">
    <property type="entry name" value="DnaJ"/>
    <property type="match status" value="2"/>
</dbReference>
<sequence length="940" mass="106595">MTSLVAHYIRRQIYQISVQINHSKAKNCLYPSRRTRWFSSGTESAGTEFAGDNAYDLLGVSQTSSFAEIKASFHKLAKETHPDLAESKNDFSASQRFVEILAAYEILSDSEKRTHYDRYLLSQRRLMQKRSQQGTRISTYEVTTFKQMEVVEWLRWYRFAINDIVSNKKVVVGTGYFDELERDFYSAINAAYYGPVIDSMDLLPDRFEAEERSVYETPEVLHLVSGRDLFGMVCLVNKLPKLSFSSNEKLTSFASMGSGMRPTFEDMSIRMKSDNVDDFGTPLMESQNVTDHTPDAYKDLELHIFGRLVAVATRLPPKSYCDGAQNEDAQDQIHVFLSSHEDPSMHISEGSSIDQFSCGAVGSRIPLGTITGLGAGPEEGSCFVYDSSGTKTHVLMKHRTLLIQEMTSLVAHYIRRQIYQISVQINHSKAKNCLYPSRRTRWFSSGTESAGTEFAGDNAYDLLGVSQTSSFAEIKASFHKLAKETHPDLAESKNDFSASQRFVEILAAYEILSDSEKRTHYDRYLLSQRRLMQKRSQQGTRISTYEVTTFKQMEVVEWLRWYRFAINDIVSNKKVVVGTGYFDELERDFYSAINAAYYGPVIDSMDLLPDRFEAEERSVYETPEVLHLVSGRDLFGMVCLVNKLPKLSFSSNEKLTSFASMGSGMRPTFEDMSIHMKSDNVDDFGTPLMESQNVTDHTPDAYKDLELHIFGRLVAVATRLPPKSYCDGAQNEDAQDQIHVFLSSHEDPSMHISEGSSIDQFSCGAVGSRIPLGTITGLGAGPEEGSCFVYDSSGTKTHVLMKHRTLLVKHMHWFGVEEEVSVCECRCSRARLPPSKFWLFEPRSAMHDIGGWYVETFGRDKKGHTVLSQRYWDGFDAGEEFDKTLDLEDAQRRKSMVRDAVEGQLHRILSWCKKILLRSIVNAQGMDVYNLYCTKVLLVE</sequence>
<dbReference type="InterPro" id="IPR018253">
    <property type="entry name" value="DnaJ_domain_CS"/>
</dbReference>
<feature type="domain" description="J" evidence="1">
    <location>
        <begin position="458"/>
        <end position="525"/>
    </location>
</feature>
<evidence type="ECO:0000259" key="1">
    <source>
        <dbReference type="PROSITE" id="PS50076"/>
    </source>
</evidence>
<dbReference type="AlphaFoldDB" id="A0AAW0K497"/>
<evidence type="ECO:0000313" key="2">
    <source>
        <dbReference type="EMBL" id="KAK7834109.1"/>
    </source>
</evidence>
<dbReference type="PRINTS" id="PR00625">
    <property type="entry name" value="JDOMAIN"/>
</dbReference>
<dbReference type="Proteomes" id="UP000237347">
    <property type="component" value="Unassembled WGS sequence"/>
</dbReference>
<proteinExistence type="predicted"/>
<accession>A0AAW0K497</accession>
<dbReference type="PROSITE" id="PS50076">
    <property type="entry name" value="DNAJ_2"/>
    <property type="match status" value="2"/>
</dbReference>
<dbReference type="PANTHER" id="PTHR45286">
    <property type="entry name" value="CHAPERONE DNAJ-DOMAIN SUPERFAMILY PROTEIN"/>
    <property type="match status" value="1"/>
</dbReference>
<dbReference type="SUPFAM" id="SSF46565">
    <property type="entry name" value="Chaperone J-domain"/>
    <property type="match status" value="2"/>
</dbReference>
<keyword evidence="3" id="KW-1185">Reference proteome</keyword>
<protein>
    <submittedName>
        <fullName evidence="2">Chaperone protein dnaj</fullName>
    </submittedName>
</protein>
<dbReference type="EMBL" id="PKMF04000394">
    <property type="protein sequence ID" value="KAK7834109.1"/>
    <property type="molecule type" value="Genomic_DNA"/>
</dbReference>
<dbReference type="InterPro" id="IPR036869">
    <property type="entry name" value="J_dom_sf"/>
</dbReference>
<name>A0AAW0K497_QUESU</name>
<dbReference type="InterPro" id="IPR001623">
    <property type="entry name" value="DnaJ_domain"/>
</dbReference>
<evidence type="ECO:0000313" key="3">
    <source>
        <dbReference type="Proteomes" id="UP000237347"/>
    </source>
</evidence>